<keyword evidence="2" id="KW-1185">Reference proteome</keyword>
<feature type="non-terminal residue" evidence="1">
    <location>
        <position position="1"/>
    </location>
</feature>
<proteinExistence type="predicted"/>
<evidence type="ECO:0000313" key="1">
    <source>
        <dbReference type="EMBL" id="CAI8051154.1"/>
    </source>
</evidence>
<accession>A0AA35TP01</accession>
<protein>
    <submittedName>
        <fullName evidence="1">Uncharacterized protein</fullName>
    </submittedName>
</protein>
<dbReference type="EMBL" id="CASHTH010003906">
    <property type="protein sequence ID" value="CAI8051154.1"/>
    <property type="molecule type" value="Genomic_DNA"/>
</dbReference>
<dbReference type="Proteomes" id="UP001174909">
    <property type="component" value="Unassembled WGS sequence"/>
</dbReference>
<reference evidence="1" key="1">
    <citation type="submission" date="2023-03" db="EMBL/GenBank/DDBJ databases">
        <authorList>
            <person name="Steffen K."/>
            <person name="Cardenas P."/>
        </authorList>
    </citation>
    <scope>NUCLEOTIDE SEQUENCE</scope>
</reference>
<sequence>RLASYGATCYCSSSCIIPDYLFVPGINEYCENIDKPFELIL</sequence>
<evidence type="ECO:0000313" key="2">
    <source>
        <dbReference type="Proteomes" id="UP001174909"/>
    </source>
</evidence>
<comment type="caution">
    <text evidence="1">The sequence shown here is derived from an EMBL/GenBank/DDBJ whole genome shotgun (WGS) entry which is preliminary data.</text>
</comment>
<name>A0AA35TP01_GEOBA</name>
<gene>
    <name evidence="1" type="ORF">GBAR_LOCUS28026</name>
</gene>
<dbReference type="AlphaFoldDB" id="A0AA35TP01"/>
<organism evidence="1 2">
    <name type="scientific">Geodia barretti</name>
    <name type="common">Barrett's horny sponge</name>
    <dbReference type="NCBI Taxonomy" id="519541"/>
    <lineage>
        <taxon>Eukaryota</taxon>
        <taxon>Metazoa</taxon>
        <taxon>Porifera</taxon>
        <taxon>Demospongiae</taxon>
        <taxon>Heteroscleromorpha</taxon>
        <taxon>Tetractinellida</taxon>
        <taxon>Astrophorina</taxon>
        <taxon>Geodiidae</taxon>
        <taxon>Geodia</taxon>
    </lineage>
</organism>